<sequence length="249" mass="29267">MQKGIDEMDREIFARNLEKWRELPIGGGNGLRAFSSEILQWPDGRLLAQWRTARDYAMKEAAWYLKYYEPIFRGRDVCEVGPGIGLDGIWFAERGARMTFADIVPDNLRLLRRICGLQGICAEFYEINNPLKFDLAQNFDAFLMVGIVHHSPFDFMRRELRAMMKFLNPGGRVAVMAYPKERYVKSRAEDFTEFARMTDGVRTPWAEWYDDAKIRRLFGRRFELNWSRNFNDDKFAWFDLTKKGGQDVV</sequence>
<protein>
    <submittedName>
        <fullName evidence="3">Putative methyltransferase</fullName>
    </submittedName>
</protein>
<evidence type="ECO:0000313" key="4">
    <source>
        <dbReference type="EMBL" id="QJB04180.1"/>
    </source>
</evidence>
<evidence type="ECO:0000313" key="3">
    <source>
        <dbReference type="EMBL" id="QJA80667.1"/>
    </source>
</evidence>
<dbReference type="CDD" id="cd02440">
    <property type="entry name" value="AdoMet_MTases"/>
    <property type="match status" value="1"/>
</dbReference>
<reference evidence="3" key="1">
    <citation type="submission" date="2020-03" db="EMBL/GenBank/DDBJ databases">
        <title>The deep terrestrial virosphere.</title>
        <authorList>
            <person name="Holmfeldt K."/>
            <person name="Nilsson E."/>
            <person name="Simone D."/>
            <person name="Lopez-Fernandez M."/>
            <person name="Wu X."/>
            <person name="de Brujin I."/>
            <person name="Lundin D."/>
            <person name="Andersson A."/>
            <person name="Bertilsson S."/>
            <person name="Dopson M."/>
        </authorList>
    </citation>
    <scope>NUCLEOTIDE SEQUENCE</scope>
    <source>
        <strain evidence="4">MM171B00430</strain>
        <strain evidence="3">MM415A00685</strain>
        <strain evidence="2">MM415B01060</strain>
    </source>
</reference>
<evidence type="ECO:0000313" key="2">
    <source>
        <dbReference type="EMBL" id="QJA60728.1"/>
    </source>
</evidence>
<dbReference type="GO" id="GO:0008168">
    <property type="term" value="F:methyltransferase activity"/>
    <property type="evidence" value="ECO:0007669"/>
    <property type="project" value="UniProtKB-KW"/>
</dbReference>
<dbReference type="InterPro" id="IPR013217">
    <property type="entry name" value="Methyltransf_12"/>
</dbReference>
<dbReference type="EMBL" id="MT141419">
    <property type="protein sequence ID" value="QJA60728.1"/>
    <property type="molecule type" value="Genomic_DNA"/>
</dbReference>
<dbReference type="Pfam" id="PF08242">
    <property type="entry name" value="Methyltransf_12"/>
    <property type="match status" value="1"/>
</dbReference>
<dbReference type="EMBL" id="MT142430">
    <property type="protein sequence ID" value="QJA80667.1"/>
    <property type="molecule type" value="Genomic_DNA"/>
</dbReference>
<dbReference type="AlphaFoldDB" id="A0A6M3KFD3"/>
<name>A0A6M3KFD3_9ZZZZ</name>
<dbReference type="GO" id="GO:0032259">
    <property type="term" value="P:methylation"/>
    <property type="evidence" value="ECO:0007669"/>
    <property type="project" value="UniProtKB-KW"/>
</dbReference>
<evidence type="ECO:0000259" key="1">
    <source>
        <dbReference type="Pfam" id="PF08242"/>
    </source>
</evidence>
<gene>
    <name evidence="4" type="ORF">MM171B00430_0029</name>
    <name evidence="3" type="ORF">MM415A00685_0029</name>
    <name evidence="2" type="ORF">MM415B01060_0003</name>
</gene>
<feature type="domain" description="Methyltransferase type 12" evidence="1">
    <location>
        <begin position="79"/>
        <end position="173"/>
    </location>
</feature>
<proteinExistence type="predicted"/>
<dbReference type="SUPFAM" id="SSF53335">
    <property type="entry name" value="S-adenosyl-L-methionine-dependent methyltransferases"/>
    <property type="match status" value="1"/>
</dbReference>
<dbReference type="Gene3D" id="3.40.50.150">
    <property type="entry name" value="Vaccinia Virus protein VP39"/>
    <property type="match status" value="1"/>
</dbReference>
<accession>A0A6M3KFD3</accession>
<dbReference type="EMBL" id="MT143874">
    <property type="protein sequence ID" value="QJB04180.1"/>
    <property type="molecule type" value="Genomic_DNA"/>
</dbReference>
<dbReference type="InterPro" id="IPR029063">
    <property type="entry name" value="SAM-dependent_MTases_sf"/>
</dbReference>
<organism evidence="3">
    <name type="scientific">viral metagenome</name>
    <dbReference type="NCBI Taxonomy" id="1070528"/>
    <lineage>
        <taxon>unclassified sequences</taxon>
        <taxon>metagenomes</taxon>
        <taxon>organismal metagenomes</taxon>
    </lineage>
</organism>
<keyword evidence="3" id="KW-0489">Methyltransferase</keyword>
<keyword evidence="3" id="KW-0808">Transferase</keyword>